<evidence type="ECO:0000313" key="1">
    <source>
        <dbReference type="EMBL" id="GAA5342468.1"/>
    </source>
</evidence>
<name>A0ABP9U8R3_9MICO</name>
<reference evidence="1 2" key="1">
    <citation type="submission" date="2024-02" db="EMBL/GenBank/DDBJ databases">
        <title>Characterization of antibiotic resistant novel bacterial strains and their environmental applications.</title>
        <authorList>
            <person name="Manzoor S."/>
            <person name="Abbas S."/>
            <person name="Arshad M."/>
            <person name="Li W.J."/>
            <person name="Ahmed I."/>
        </authorList>
    </citation>
    <scope>NUCLEOTIDE SEQUENCE [LARGE SCALE GENOMIC DNA]</scope>
    <source>
        <strain evidence="1 2">KACC 15558</strain>
    </source>
</reference>
<dbReference type="Proteomes" id="UP001498935">
    <property type="component" value="Unassembled WGS sequence"/>
</dbReference>
<sequence>MSVRDFPLLPRRRAVQITEPRMNGALTNQLINIMAVTVIQPSSTAAAHTVMTTHPANINTATLSNDK</sequence>
<accession>A0ABP9U8R3</accession>
<dbReference type="EMBL" id="BAABNP010000030">
    <property type="protein sequence ID" value="GAA5342468.1"/>
    <property type="molecule type" value="Genomic_DNA"/>
</dbReference>
<proteinExistence type="predicted"/>
<gene>
    <name evidence="1" type="ORF">KACC15558_35100</name>
</gene>
<protein>
    <submittedName>
        <fullName evidence="1">Uncharacterized protein</fullName>
    </submittedName>
</protein>
<comment type="caution">
    <text evidence="1">The sequence shown here is derived from an EMBL/GenBank/DDBJ whole genome shotgun (WGS) entry which is preliminary data.</text>
</comment>
<evidence type="ECO:0000313" key="2">
    <source>
        <dbReference type="Proteomes" id="UP001498935"/>
    </source>
</evidence>
<organism evidence="1 2">
    <name type="scientific">Brevibacterium ammoniilyticum</name>
    <dbReference type="NCBI Taxonomy" id="1046555"/>
    <lineage>
        <taxon>Bacteria</taxon>
        <taxon>Bacillati</taxon>
        <taxon>Actinomycetota</taxon>
        <taxon>Actinomycetes</taxon>
        <taxon>Micrococcales</taxon>
        <taxon>Brevibacteriaceae</taxon>
        <taxon>Brevibacterium</taxon>
    </lineage>
</organism>
<keyword evidence="2" id="KW-1185">Reference proteome</keyword>